<dbReference type="AlphaFoldDB" id="A0AAN5BWC4"/>
<gene>
    <name evidence="1" type="ORF">Aory04_001118700</name>
</gene>
<evidence type="ECO:0000313" key="1">
    <source>
        <dbReference type="EMBL" id="GMG36083.1"/>
    </source>
</evidence>
<protein>
    <submittedName>
        <fullName evidence="1">Unnamed protein product</fullName>
    </submittedName>
</protein>
<organism evidence="1 2">
    <name type="scientific">Aspergillus oryzae</name>
    <name type="common">Yellow koji mold</name>
    <dbReference type="NCBI Taxonomy" id="5062"/>
    <lineage>
        <taxon>Eukaryota</taxon>
        <taxon>Fungi</taxon>
        <taxon>Dikarya</taxon>
        <taxon>Ascomycota</taxon>
        <taxon>Pezizomycotina</taxon>
        <taxon>Eurotiomycetes</taxon>
        <taxon>Eurotiomycetidae</taxon>
        <taxon>Eurotiales</taxon>
        <taxon>Aspergillaceae</taxon>
        <taxon>Aspergillus</taxon>
        <taxon>Aspergillus subgen. Circumdati</taxon>
    </lineage>
</organism>
<accession>A0AAN5BWC4</accession>
<name>A0AAN5BWC4_ASPOZ</name>
<comment type="caution">
    <text evidence="1">The sequence shown here is derived from an EMBL/GenBank/DDBJ whole genome shotgun (WGS) entry which is preliminary data.</text>
</comment>
<proteinExistence type="predicted"/>
<dbReference type="EMBL" id="BSYA01000189">
    <property type="protein sequence ID" value="GMG36083.1"/>
    <property type="molecule type" value="Genomic_DNA"/>
</dbReference>
<evidence type="ECO:0000313" key="2">
    <source>
        <dbReference type="Proteomes" id="UP001165205"/>
    </source>
</evidence>
<sequence>MDESCINLSVIESKDMESREGINANKGLARQRQPNLPQELLKSLAARLAASKEANCREHILVILKSQETFPIEAIDVLESMPIDDRFAFSPWAKHMHWNEDILMSKFTSSKEKDRFAITITEYLSRARSAVPHIILMHCVSLIHADGEIAPDADNALSTNPYLAEDILHDLIRSINDPHRRNKELVVLVAAGQNALSESSIEVLFQHIDPFGKLSSKEWTDWLKVRQEMSFEERIPCYVKDGHLHVKTSEGSLNVDIRHPDQQRKLREAIQTLNEETDEILGDDFDILGFPG</sequence>
<reference evidence="1" key="1">
    <citation type="submission" date="2023-04" db="EMBL/GenBank/DDBJ databases">
        <title>Aspergillus oryzae NBRC 4228.</title>
        <authorList>
            <person name="Ichikawa N."/>
            <person name="Sato H."/>
            <person name="Tonouchi N."/>
        </authorList>
    </citation>
    <scope>NUCLEOTIDE SEQUENCE</scope>
    <source>
        <strain evidence="1">NBRC 4228</strain>
    </source>
</reference>
<dbReference type="Proteomes" id="UP001165205">
    <property type="component" value="Unassembled WGS sequence"/>
</dbReference>